<gene>
    <name evidence="2" type="ORF">K7J14_00690</name>
</gene>
<dbReference type="EMBL" id="JAINWA010000001">
    <property type="protein sequence ID" value="MCD1653225.1"/>
    <property type="molecule type" value="Genomic_DNA"/>
</dbReference>
<proteinExistence type="predicted"/>
<dbReference type="SUPFAM" id="SSF56300">
    <property type="entry name" value="Metallo-dependent phosphatases"/>
    <property type="match status" value="1"/>
</dbReference>
<keyword evidence="3" id="KW-1185">Reference proteome</keyword>
<evidence type="ECO:0000313" key="3">
    <source>
        <dbReference type="Proteomes" id="UP001198163"/>
    </source>
</evidence>
<accession>A0AAE3EEQ5</accession>
<organism evidence="2 3">
    <name type="scientific">Teretinema zuelzerae</name>
    <dbReference type="NCBI Taxonomy" id="156"/>
    <lineage>
        <taxon>Bacteria</taxon>
        <taxon>Pseudomonadati</taxon>
        <taxon>Spirochaetota</taxon>
        <taxon>Spirochaetia</taxon>
        <taxon>Spirochaetales</taxon>
        <taxon>Treponemataceae</taxon>
        <taxon>Teretinema</taxon>
    </lineage>
</organism>
<sequence>MKILCVSDQIDPLVYSSNVKERYKDVDLVISAGDLPMEYLEFIVSSLNKPVLFVFGNHNLSEFGQYHSVNPENAPNPRQMNPLTRSMTGHGTTYIGFKTIKESGLLIAGVSGSLNYNNGLNQYSDAQMKRKLLKLFPALLYNRIKYGRWLDILVTHASPAGIHDKPDPCHQGFSSFLWFMKKFRPRWLIHGHIHLYDLQDIRVSSFEQTTVINAYSHFILDTGAPSK</sequence>
<dbReference type="AlphaFoldDB" id="A0AAE3EEQ5"/>
<dbReference type="InterPro" id="IPR004843">
    <property type="entry name" value="Calcineurin-like_PHP"/>
</dbReference>
<dbReference type="GO" id="GO:0016787">
    <property type="term" value="F:hydrolase activity"/>
    <property type="evidence" value="ECO:0007669"/>
    <property type="project" value="InterPro"/>
</dbReference>
<dbReference type="RefSeq" id="WP_230752135.1">
    <property type="nucleotide sequence ID" value="NZ_JAINWA010000001.1"/>
</dbReference>
<dbReference type="Proteomes" id="UP001198163">
    <property type="component" value="Unassembled WGS sequence"/>
</dbReference>
<name>A0AAE3EEQ5_9SPIR</name>
<evidence type="ECO:0000259" key="1">
    <source>
        <dbReference type="Pfam" id="PF00149"/>
    </source>
</evidence>
<dbReference type="PANTHER" id="PTHR12905">
    <property type="entry name" value="METALLOPHOSPHOESTERASE"/>
    <property type="match status" value="1"/>
</dbReference>
<dbReference type="Gene3D" id="3.60.21.10">
    <property type="match status" value="1"/>
</dbReference>
<comment type="caution">
    <text evidence="2">The sequence shown here is derived from an EMBL/GenBank/DDBJ whole genome shotgun (WGS) entry which is preliminary data.</text>
</comment>
<dbReference type="InterPro" id="IPR051693">
    <property type="entry name" value="UPF0046_metallophosphoest"/>
</dbReference>
<evidence type="ECO:0000313" key="2">
    <source>
        <dbReference type="EMBL" id="MCD1653225.1"/>
    </source>
</evidence>
<feature type="domain" description="Calcineurin-like phosphoesterase" evidence="1">
    <location>
        <begin position="1"/>
        <end position="195"/>
    </location>
</feature>
<protein>
    <submittedName>
        <fullName evidence="2">Metallophosphoesterase</fullName>
    </submittedName>
</protein>
<dbReference type="InterPro" id="IPR029052">
    <property type="entry name" value="Metallo-depent_PP-like"/>
</dbReference>
<reference evidence="2" key="1">
    <citation type="submission" date="2021-08" db="EMBL/GenBank/DDBJ databases">
        <title>Comparative analyses of Brucepasteria parasyntrophica and Teretinema zuelzerae.</title>
        <authorList>
            <person name="Song Y."/>
            <person name="Brune A."/>
        </authorList>
    </citation>
    <scope>NUCLEOTIDE SEQUENCE</scope>
    <source>
        <strain evidence="2">DSM 1903</strain>
    </source>
</reference>
<dbReference type="PANTHER" id="PTHR12905:SF0">
    <property type="entry name" value="CALCINEURIN-LIKE PHOSPHOESTERASE DOMAIN-CONTAINING PROTEIN"/>
    <property type="match status" value="1"/>
</dbReference>
<dbReference type="Pfam" id="PF00149">
    <property type="entry name" value="Metallophos"/>
    <property type="match status" value="1"/>
</dbReference>